<feature type="region of interest" description="Disordered" evidence="1">
    <location>
        <begin position="346"/>
        <end position="404"/>
    </location>
</feature>
<feature type="compositionally biased region" description="Low complexity" evidence="1">
    <location>
        <begin position="346"/>
        <end position="361"/>
    </location>
</feature>
<dbReference type="Proteomes" id="UP001412239">
    <property type="component" value="Unassembled WGS sequence"/>
</dbReference>
<evidence type="ECO:0000256" key="1">
    <source>
        <dbReference type="SAM" id="MobiDB-lite"/>
    </source>
</evidence>
<reference evidence="2" key="1">
    <citation type="submission" date="2015-10" db="EMBL/GenBank/DDBJ databases">
        <authorList>
            <person name="Regsiter A."/>
            <person name="william w."/>
        </authorList>
    </citation>
    <scope>NUCLEOTIDE SEQUENCE</scope>
    <source>
        <strain evidence="2">Montdore</strain>
    </source>
</reference>
<feature type="compositionally biased region" description="Acidic residues" evidence="1">
    <location>
        <begin position="97"/>
        <end position="118"/>
    </location>
</feature>
<protein>
    <submittedName>
        <fullName evidence="2">Uncharacterized protein</fullName>
    </submittedName>
</protein>
<feature type="compositionally biased region" description="Gly residues" evidence="1">
    <location>
        <begin position="63"/>
        <end position="81"/>
    </location>
</feature>
<sequence length="786" mass="83293">MPQETLPNTITGLTSLPSRTNNSSLPAGESLALNNPYILHEHIPNQTSHTKRHRRESSRLGPGSAGGSGKDGRNGKSGHGGGDQEETESSSDGSGGQDDEETDDDDDDDDDDADDADEPAVNRPVRVTGEDATTMKLFPGDQPTVGNGRQDSVAANGDHRAGQGSRKRPFDTDIDELMENGPGQNHPRKKVASGIAKADNMRGLSNALFGIGDGTGGDIGDIGLFTDEDFGLIDDGEGGVLIDIEEDGDIDAGDDEDIEGEEEAAIVCELDNGIQPSTSIKASPFLSSGVAPEIINGPDLGSGGEFDDLSDEAFVSQWNDPSYFPDAPCDPADSYLFNGGDNFTANPTPDSTPTVTPDNTPGGPFSGTAIPVSPTGGGGFLSPTVGSDEGSSDDGGVPTLNPFFERKDPAVKHLVRLQGLGGWADETDDDLDIPWKHFFSSDGSSDEGGEGEDETAGSESEDESDSGETTDEEEDLPMPTPSGKSILRRVSMLSQEQESPQVVHIDGASRPRLGSWVADPNRPICVVEGSKKTFLIPKGKQVSVDETNSNGSVSNFMVMISEESESENSPSFLDYNPTLGGLTGGDGLFLNGADILGPPEAFYPYFNEQGELVADGLGDEEIDEYEANLKIGDFLELSSDEEGNEPTDNDFSAGQLELAPMDGACDEPDADDECTPSAELPAQMLSRWDKVSVTAFRKRQIQHAQKMADLHGNPNSSPTAGYGLQKKLGETIAPTRKKKVKRRFVAGNRGLGVNAAMRKRISNRKAEELGRNFGSANRIPPIFEGM</sequence>
<gene>
    <name evidence="2" type="ORF">GSTUAT00001682001</name>
</gene>
<feature type="region of interest" description="Disordered" evidence="1">
    <location>
        <begin position="434"/>
        <end position="484"/>
    </location>
</feature>
<evidence type="ECO:0000313" key="2">
    <source>
        <dbReference type="EMBL" id="CUS14169.1"/>
    </source>
</evidence>
<name>A0A292Q306_9PEZI</name>
<organism evidence="2 3">
    <name type="scientific">Tuber aestivum</name>
    <name type="common">summer truffle</name>
    <dbReference type="NCBI Taxonomy" id="59557"/>
    <lineage>
        <taxon>Eukaryota</taxon>
        <taxon>Fungi</taxon>
        <taxon>Dikarya</taxon>
        <taxon>Ascomycota</taxon>
        <taxon>Pezizomycotina</taxon>
        <taxon>Pezizomycetes</taxon>
        <taxon>Pezizales</taxon>
        <taxon>Tuberaceae</taxon>
        <taxon>Tuber</taxon>
    </lineage>
</organism>
<feature type="region of interest" description="Disordered" evidence="1">
    <location>
        <begin position="1"/>
        <end position="194"/>
    </location>
</feature>
<feature type="compositionally biased region" description="Acidic residues" evidence="1">
    <location>
        <begin position="444"/>
        <end position="476"/>
    </location>
</feature>
<feature type="compositionally biased region" description="Polar residues" evidence="1">
    <location>
        <begin position="1"/>
        <end position="25"/>
    </location>
</feature>
<accession>A0A292Q306</accession>
<dbReference type="EMBL" id="LN890961">
    <property type="protein sequence ID" value="CUS14169.1"/>
    <property type="molecule type" value="Genomic_DNA"/>
</dbReference>
<keyword evidence="3" id="KW-1185">Reference proteome</keyword>
<evidence type="ECO:0000313" key="3">
    <source>
        <dbReference type="Proteomes" id="UP001412239"/>
    </source>
</evidence>
<dbReference type="AlphaFoldDB" id="A0A292Q306"/>
<proteinExistence type="predicted"/>